<dbReference type="Pfam" id="PF03777">
    <property type="entry name" value="ChpA-C"/>
    <property type="match status" value="1"/>
</dbReference>
<comment type="subcellular location">
    <subcellularLocation>
        <location evidence="1">Secreted</location>
        <location evidence="1">Cell wall</location>
    </subcellularLocation>
</comment>
<dbReference type="EMBL" id="CP120983">
    <property type="protein sequence ID" value="WLQ68615.1"/>
    <property type="molecule type" value="Genomic_DNA"/>
</dbReference>
<evidence type="ECO:0000256" key="2">
    <source>
        <dbReference type="ARBA" id="ARBA00022512"/>
    </source>
</evidence>
<evidence type="ECO:0000313" key="10">
    <source>
        <dbReference type="EMBL" id="WLQ68615.1"/>
    </source>
</evidence>
<proteinExistence type="predicted"/>
<reference evidence="10 11" key="1">
    <citation type="submission" date="2023-03" db="EMBL/GenBank/DDBJ databases">
        <title>Isolation and description of six Streptomyces strains from soil environments, able to metabolize different microbial glucans.</title>
        <authorList>
            <person name="Widen T."/>
            <person name="Larsbrink J."/>
        </authorList>
    </citation>
    <scope>NUCLEOTIDE SEQUENCE [LARGE SCALE GENOMIC DNA]</scope>
    <source>
        <strain evidence="10 11">Alt3</strain>
    </source>
</reference>
<keyword evidence="6 7" id="KW-0034">Amyloid</keyword>
<evidence type="ECO:0000259" key="9">
    <source>
        <dbReference type="PROSITE" id="PS51884"/>
    </source>
</evidence>
<feature type="chain" id="PRO_5045427018" evidence="8">
    <location>
        <begin position="28"/>
        <end position="103"/>
    </location>
</feature>
<keyword evidence="2" id="KW-0134">Cell wall</keyword>
<dbReference type="RefSeq" id="WP_306105004.1">
    <property type="nucleotide sequence ID" value="NZ_CP120983.1"/>
</dbReference>
<evidence type="ECO:0000256" key="4">
    <source>
        <dbReference type="ARBA" id="ARBA00022729"/>
    </source>
</evidence>
<evidence type="ECO:0000256" key="7">
    <source>
        <dbReference type="PROSITE-ProRule" id="PRU01232"/>
    </source>
</evidence>
<dbReference type="InterPro" id="IPR005528">
    <property type="entry name" value="ChpA-H"/>
</dbReference>
<evidence type="ECO:0000256" key="5">
    <source>
        <dbReference type="ARBA" id="ARBA00022889"/>
    </source>
</evidence>
<protein>
    <submittedName>
        <fullName evidence="10">Chaplin</fullName>
    </submittedName>
</protein>
<keyword evidence="4 8" id="KW-0732">Signal</keyword>
<feature type="signal peptide" evidence="8">
    <location>
        <begin position="1"/>
        <end position="27"/>
    </location>
</feature>
<evidence type="ECO:0000256" key="8">
    <source>
        <dbReference type="SAM" id="SignalP"/>
    </source>
</evidence>
<evidence type="ECO:0000313" key="11">
    <source>
        <dbReference type="Proteomes" id="UP001224433"/>
    </source>
</evidence>
<feature type="domain" description="Chaplin" evidence="9">
    <location>
        <begin position="38"/>
        <end position="78"/>
    </location>
</feature>
<dbReference type="PROSITE" id="PS51884">
    <property type="entry name" value="CHAPLIN"/>
    <property type="match status" value="1"/>
</dbReference>
<gene>
    <name evidence="10" type="ORF">P8A20_35945</name>
</gene>
<evidence type="ECO:0000256" key="3">
    <source>
        <dbReference type="ARBA" id="ARBA00022525"/>
    </source>
</evidence>
<evidence type="ECO:0000256" key="6">
    <source>
        <dbReference type="ARBA" id="ARBA00023087"/>
    </source>
</evidence>
<organism evidence="10 11">
    <name type="scientific">Streptomyces glycanivorans</name>
    <dbReference type="NCBI Taxonomy" id="3033808"/>
    <lineage>
        <taxon>Bacteria</taxon>
        <taxon>Bacillati</taxon>
        <taxon>Actinomycetota</taxon>
        <taxon>Actinomycetes</taxon>
        <taxon>Kitasatosporales</taxon>
        <taxon>Streptomycetaceae</taxon>
        <taxon>Streptomyces</taxon>
    </lineage>
</organism>
<keyword evidence="3" id="KW-0964">Secreted</keyword>
<sequence>MFKLGSAVVMTVAAGAMVFAGAGAASADTGAEGLAYGSPGVLSGNVVQIPVHVPVNACGNSLNIIGLLNPSLGNACADGHFDRANEDAKAKHHSGAKVEHHGK</sequence>
<accession>A0ABY9JLL3</accession>
<dbReference type="Proteomes" id="UP001224433">
    <property type="component" value="Chromosome"/>
</dbReference>
<keyword evidence="5" id="KW-0130">Cell adhesion</keyword>
<evidence type="ECO:0000256" key="1">
    <source>
        <dbReference type="ARBA" id="ARBA00004191"/>
    </source>
</evidence>
<keyword evidence="11" id="KW-1185">Reference proteome</keyword>
<name>A0ABY9JLL3_9ACTN</name>